<dbReference type="PANTHER" id="PTHR46594:SF4">
    <property type="entry name" value="P-TYPE CATION-TRANSPORTING ATPASE"/>
    <property type="match status" value="1"/>
</dbReference>
<dbReference type="InterPro" id="IPR023299">
    <property type="entry name" value="ATPase_P-typ_cyto_dom_N"/>
</dbReference>
<evidence type="ECO:0000313" key="2">
    <source>
        <dbReference type="EMBL" id="KNC70006.1"/>
    </source>
</evidence>
<gene>
    <name evidence="2" type="ORF">SARC_17470</name>
</gene>
<name>A0A0L0F025_9EUKA</name>
<dbReference type="Pfam" id="PF00702">
    <property type="entry name" value="Hydrolase"/>
    <property type="match status" value="1"/>
</dbReference>
<dbReference type="Gene3D" id="3.40.50.1000">
    <property type="entry name" value="HAD superfamily/HAD-like"/>
    <property type="match status" value="1"/>
</dbReference>
<dbReference type="STRING" id="667725.A0A0L0F025"/>
<keyword evidence="3" id="KW-1185">Reference proteome</keyword>
<dbReference type="GeneID" id="25917974"/>
<dbReference type="Gene3D" id="3.40.1110.10">
    <property type="entry name" value="Calcium-transporting ATPase, cytoplasmic domain N"/>
    <property type="match status" value="1"/>
</dbReference>
<feature type="non-terminal residue" evidence="2">
    <location>
        <position position="70"/>
    </location>
</feature>
<dbReference type="RefSeq" id="XP_014143908.1">
    <property type="nucleotide sequence ID" value="XM_014288433.1"/>
</dbReference>
<dbReference type="GO" id="GO:0000166">
    <property type="term" value="F:nucleotide binding"/>
    <property type="evidence" value="ECO:0007669"/>
    <property type="project" value="InterPro"/>
</dbReference>
<proteinExistence type="predicted"/>
<dbReference type="SUPFAM" id="SSF56784">
    <property type="entry name" value="HAD-like"/>
    <property type="match status" value="1"/>
</dbReference>
<dbReference type="Proteomes" id="UP000054560">
    <property type="component" value="Unassembled WGS sequence"/>
</dbReference>
<dbReference type="OrthoDB" id="6286855at2759"/>
<sequence length="70" mass="7342">MLEDVVAEHEAAGMTVIIMAIDTQPVALLGLEDGIKPGSAHAISVLRAMDIRVCMVTGDNERTAHAVAKS</sequence>
<accession>A0A0L0F025</accession>
<dbReference type="PANTHER" id="PTHR46594">
    <property type="entry name" value="P-TYPE CATION-TRANSPORTING ATPASE"/>
    <property type="match status" value="1"/>
</dbReference>
<reference evidence="2 3" key="1">
    <citation type="submission" date="2011-02" db="EMBL/GenBank/DDBJ databases">
        <title>The Genome Sequence of Sphaeroforma arctica JP610.</title>
        <authorList>
            <consortium name="The Broad Institute Genome Sequencing Platform"/>
            <person name="Russ C."/>
            <person name="Cuomo C."/>
            <person name="Young S.K."/>
            <person name="Zeng Q."/>
            <person name="Gargeya S."/>
            <person name="Alvarado L."/>
            <person name="Berlin A."/>
            <person name="Chapman S.B."/>
            <person name="Chen Z."/>
            <person name="Freedman E."/>
            <person name="Gellesch M."/>
            <person name="Goldberg J."/>
            <person name="Griggs A."/>
            <person name="Gujja S."/>
            <person name="Heilman E."/>
            <person name="Heiman D."/>
            <person name="Howarth C."/>
            <person name="Mehta T."/>
            <person name="Neiman D."/>
            <person name="Pearson M."/>
            <person name="Roberts A."/>
            <person name="Saif S."/>
            <person name="Shea T."/>
            <person name="Shenoy N."/>
            <person name="Sisk P."/>
            <person name="Stolte C."/>
            <person name="Sykes S."/>
            <person name="White J."/>
            <person name="Yandava C."/>
            <person name="Burger G."/>
            <person name="Gray M.W."/>
            <person name="Holland P.W.H."/>
            <person name="King N."/>
            <person name="Lang F.B.F."/>
            <person name="Roger A.J."/>
            <person name="Ruiz-Trillo I."/>
            <person name="Haas B."/>
            <person name="Nusbaum C."/>
            <person name="Birren B."/>
        </authorList>
    </citation>
    <scope>NUCLEOTIDE SEQUENCE [LARGE SCALE GENOMIC DNA]</scope>
    <source>
        <strain evidence="2 3">JP610</strain>
    </source>
</reference>
<keyword evidence="1" id="KW-0479">Metal-binding</keyword>
<evidence type="ECO:0000313" key="3">
    <source>
        <dbReference type="Proteomes" id="UP000054560"/>
    </source>
</evidence>
<evidence type="ECO:0000256" key="1">
    <source>
        <dbReference type="ARBA" id="ARBA00022723"/>
    </source>
</evidence>
<organism evidence="2 3">
    <name type="scientific">Sphaeroforma arctica JP610</name>
    <dbReference type="NCBI Taxonomy" id="667725"/>
    <lineage>
        <taxon>Eukaryota</taxon>
        <taxon>Ichthyosporea</taxon>
        <taxon>Ichthyophonida</taxon>
        <taxon>Sphaeroforma</taxon>
    </lineage>
</organism>
<dbReference type="EMBL" id="KQ252478">
    <property type="protein sequence ID" value="KNC70006.1"/>
    <property type="molecule type" value="Genomic_DNA"/>
</dbReference>
<dbReference type="AlphaFoldDB" id="A0A0L0F025"/>
<protein>
    <submittedName>
        <fullName evidence="2">Uncharacterized protein</fullName>
    </submittedName>
</protein>
<dbReference type="GO" id="GO:0046872">
    <property type="term" value="F:metal ion binding"/>
    <property type="evidence" value="ECO:0007669"/>
    <property type="project" value="UniProtKB-KW"/>
</dbReference>
<dbReference type="InterPro" id="IPR036412">
    <property type="entry name" value="HAD-like_sf"/>
</dbReference>
<dbReference type="InterPro" id="IPR023214">
    <property type="entry name" value="HAD_sf"/>
</dbReference>